<protein>
    <submittedName>
        <fullName evidence="2">Uncharacterized protein</fullName>
    </submittedName>
</protein>
<dbReference type="Proteomes" id="UP000019494">
    <property type="component" value="Unassembled WGS sequence"/>
</dbReference>
<organism evidence="2 3">
    <name type="scientific">Intrasporangium chromatireducens Q5-1</name>
    <dbReference type="NCBI Taxonomy" id="584657"/>
    <lineage>
        <taxon>Bacteria</taxon>
        <taxon>Bacillati</taxon>
        <taxon>Actinomycetota</taxon>
        <taxon>Actinomycetes</taxon>
        <taxon>Micrococcales</taxon>
        <taxon>Intrasporangiaceae</taxon>
        <taxon>Intrasporangium</taxon>
    </lineage>
</organism>
<feature type="region of interest" description="Disordered" evidence="1">
    <location>
        <begin position="41"/>
        <end position="87"/>
    </location>
</feature>
<dbReference type="EMBL" id="AWQS01000152">
    <property type="protein sequence ID" value="EWT05056.1"/>
    <property type="molecule type" value="Genomic_DNA"/>
</dbReference>
<reference evidence="3" key="1">
    <citation type="submission" date="2013-08" db="EMBL/GenBank/DDBJ databases">
        <title>Intrasporangium oryzae NRRL B-24470.</title>
        <authorList>
            <person name="Liu H."/>
            <person name="Wang G."/>
        </authorList>
    </citation>
    <scope>NUCLEOTIDE SEQUENCE [LARGE SCALE GENOMIC DNA]</scope>
    <source>
        <strain evidence="3">Q5-1</strain>
    </source>
</reference>
<proteinExistence type="predicted"/>
<dbReference type="AlphaFoldDB" id="W9GFS1"/>
<evidence type="ECO:0000313" key="3">
    <source>
        <dbReference type="Proteomes" id="UP000019494"/>
    </source>
</evidence>
<name>W9GFS1_9MICO</name>
<sequence>MSADNAEAVVEALRSLYGERVQLRHGLEAVIVRDPAARARRLAKATARTKKPKPQPAKPPTTREELNPEAQRAYDAWLASQDTGKGA</sequence>
<feature type="compositionally biased region" description="Basic residues" evidence="1">
    <location>
        <begin position="41"/>
        <end position="53"/>
    </location>
</feature>
<dbReference type="RefSeq" id="WP_034718686.1">
    <property type="nucleotide sequence ID" value="NZ_AWQS01000152.1"/>
</dbReference>
<accession>W9GFS1</accession>
<gene>
    <name evidence="2" type="ORF">N864_07605</name>
</gene>
<comment type="caution">
    <text evidence="2">The sequence shown here is derived from an EMBL/GenBank/DDBJ whole genome shotgun (WGS) entry which is preliminary data.</text>
</comment>
<evidence type="ECO:0000313" key="2">
    <source>
        <dbReference type="EMBL" id="EWT05056.1"/>
    </source>
</evidence>
<keyword evidence="3" id="KW-1185">Reference proteome</keyword>
<evidence type="ECO:0000256" key="1">
    <source>
        <dbReference type="SAM" id="MobiDB-lite"/>
    </source>
</evidence>